<sequence>MSADHVRVAHSRTHVDGMLPLDSAEHLAPCVAAYFGLPVSALLITPVSVYGDGSGAILSFGTDPAGGPCQQESGRADHVFVSVVSSDTEPRDHSLDAVREEYDHPGVRIVPLDSPGWTYAYSAIVDAGSLFIGGAVTRFVKIDGAATLAVAFRGVNGPLDHAATRAVADDILAAVGWSDDGRLSRPGM</sequence>
<organism evidence="1 2">
    <name type="scientific">Brevibacterium jeotgali</name>
    <dbReference type="NCBI Taxonomy" id="1262550"/>
    <lineage>
        <taxon>Bacteria</taxon>
        <taxon>Bacillati</taxon>
        <taxon>Actinomycetota</taxon>
        <taxon>Actinomycetes</taxon>
        <taxon>Micrococcales</taxon>
        <taxon>Brevibacteriaceae</taxon>
        <taxon>Brevibacterium</taxon>
    </lineage>
</organism>
<dbReference type="OrthoDB" id="4807339at2"/>
<protein>
    <submittedName>
        <fullName evidence="1">Uncharacterized protein</fullName>
    </submittedName>
</protein>
<keyword evidence="2" id="KW-1185">Reference proteome</keyword>
<proteinExistence type="predicted"/>
<gene>
    <name evidence="1" type="ORF">BJEO58_00922</name>
</gene>
<accession>A0A2H1L361</accession>
<dbReference type="Proteomes" id="UP000234462">
    <property type="component" value="Unassembled WGS sequence"/>
</dbReference>
<dbReference type="AlphaFoldDB" id="A0A2H1L361"/>
<evidence type="ECO:0000313" key="1">
    <source>
        <dbReference type="EMBL" id="SMY11337.1"/>
    </source>
</evidence>
<evidence type="ECO:0000313" key="2">
    <source>
        <dbReference type="Proteomes" id="UP000234462"/>
    </source>
</evidence>
<name>A0A2H1L361_9MICO</name>
<dbReference type="RefSeq" id="WP_101588128.1">
    <property type="nucleotide sequence ID" value="NZ_FXZM01000003.1"/>
</dbReference>
<dbReference type="EMBL" id="FXZM01000003">
    <property type="protein sequence ID" value="SMY11337.1"/>
    <property type="molecule type" value="Genomic_DNA"/>
</dbReference>
<reference evidence="2" key="1">
    <citation type="submission" date="2017-03" db="EMBL/GenBank/DDBJ databases">
        <authorList>
            <person name="Monnet C."/>
        </authorList>
    </citation>
    <scope>NUCLEOTIDE SEQUENCE [LARGE SCALE GENOMIC DNA]</scope>
    <source>
        <strain evidence="2">SJ5-8</strain>
    </source>
</reference>